<name>A0ACB9E3R5_CICIN</name>
<reference evidence="2" key="1">
    <citation type="journal article" date="2022" name="Mol. Ecol. Resour.">
        <title>The genomes of chicory, endive, great burdock and yacon provide insights into Asteraceae palaeo-polyploidization history and plant inulin production.</title>
        <authorList>
            <person name="Fan W."/>
            <person name="Wang S."/>
            <person name="Wang H."/>
            <person name="Wang A."/>
            <person name="Jiang F."/>
            <person name="Liu H."/>
            <person name="Zhao H."/>
            <person name="Xu D."/>
            <person name="Zhang Y."/>
        </authorList>
    </citation>
    <scope>NUCLEOTIDE SEQUENCE [LARGE SCALE GENOMIC DNA]</scope>
    <source>
        <strain evidence="2">cv. Punajuju</strain>
    </source>
</reference>
<dbReference type="EMBL" id="CM042012">
    <property type="protein sequence ID" value="KAI3753624.1"/>
    <property type="molecule type" value="Genomic_DNA"/>
</dbReference>
<accession>A0ACB9E3R5</accession>
<protein>
    <submittedName>
        <fullName evidence="1">Uncharacterized protein</fullName>
    </submittedName>
</protein>
<evidence type="ECO:0000313" key="1">
    <source>
        <dbReference type="EMBL" id="KAI3753624.1"/>
    </source>
</evidence>
<keyword evidence="2" id="KW-1185">Reference proteome</keyword>
<comment type="caution">
    <text evidence="1">The sequence shown here is derived from an EMBL/GenBank/DDBJ whole genome shotgun (WGS) entry which is preliminary data.</text>
</comment>
<sequence length="114" mass="13136">MLVRRERAAYQKEYEPGAIVNAEYRDIGVNSGSMDVNCKILAVDRTRFSFIPIWVRHGVERPNPNGRLTLHNQQTPWINNSKSTHAFLLFNQSPLFFLGSLSFSFSFSPTQRFV</sequence>
<reference evidence="1 2" key="2">
    <citation type="journal article" date="2022" name="Mol. Ecol. Resour.">
        <title>The genomes of chicory, endive, great burdock and yacon provide insights into Asteraceae paleo-polyploidization history and plant inulin production.</title>
        <authorList>
            <person name="Fan W."/>
            <person name="Wang S."/>
            <person name="Wang H."/>
            <person name="Wang A."/>
            <person name="Jiang F."/>
            <person name="Liu H."/>
            <person name="Zhao H."/>
            <person name="Xu D."/>
            <person name="Zhang Y."/>
        </authorList>
    </citation>
    <scope>NUCLEOTIDE SEQUENCE [LARGE SCALE GENOMIC DNA]</scope>
    <source>
        <strain evidence="2">cv. Punajuju</strain>
        <tissue evidence="1">Leaves</tissue>
    </source>
</reference>
<proteinExistence type="predicted"/>
<gene>
    <name evidence="1" type="ORF">L2E82_25683</name>
</gene>
<dbReference type="Proteomes" id="UP001055811">
    <property type="component" value="Linkage Group LG04"/>
</dbReference>
<organism evidence="1 2">
    <name type="scientific">Cichorium intybus</name>
    <name type="common">Chicory</name>
    <dbReference type="NCBI Taxonomy" id="13427"/>
    <lineage>
        <taxon>Eukaryota</taxon>
        <taxon>Viridiplantae</taxon>
        <taxon>Streptophyta</taxon>
        <taxon>Embryophyta</taxon>
        <taxon>Tracheophyta</taxon>
        <taxon>Spermatophyta</taxon>
        <taxon>Magnoliopsida</taxon>
        <taxon>eudicotyledons</taxon>
        <taxon>Gunneridae</taxon>
        <taxon>Pentapetalae</taxon>
        <taxon>asterids</taxon>
        <taxon>campanulids</taxon>
        <taxon>Asterales</taxon>
        <taxon>Asteraceae</taxon>
        <taxon>Cichorioideae</taxon>
        <taxon>Cichorieae</taxon>
        <taxon>Cichoriinae</taxon>
        <taxon>Cichorium</taxon>
    </lineage>
</organism>
<evidence type="ECO:0000313" key="2">
    <source>
        <dbReference type="Proteomes" id="UP001055811"/>
    </source>
</evidence>